<dbReference type="KEGG" id="sted:SPTER_11740"/>
<dbReference type="Proteomes" id="UP000320776">
    <property type="component" value="Chromosome"/>
</dbReference>
<dbReference type="Pfam" id="PF00149">
    <property type="entry name" value="Metallophos"/>
    <property type="match status" value="1"/>
</dbReference>
<evidence type="ECO:0000313" key="6">
    <source>
        <dbReference type="Proteomes" id="UP000320776"/>
    </source>
</evidence>
<feature type="domain" description="Purple acid phosphatase N-terminal" evidence="4">
    <location>
        <begin position="35"/>
        <end position="130"/>
    </location>
</feature>
<keyword evidence="1 2" id="KW-0732">Signal</keyword>
<organism evidence="5 6">
    <name type="scientific">Sporomusa termitida</name>
    <dbReference type="NCBI Taxonomy" id="2377"/>
    <lineage>
        <taxon>Bacteria</taxon>
        <taxon>Bacillati</taxon>
        <taxon>Bacillota</taxon>
        <taxon>Negativicutes</taxon>
        <taxon>Selenomonadales</taxon>
        <taxon>Sporomusaceae</taxon>
        <taxon>Sporomusa</taxon>
    </lineage>
</organism>
<keyword evidence="6" id="KW-1185">Reference proteome</keyword>
<dbReference type="Gene3D" id="3.60.21.10">
    <property type="match status" value="1"/>
</dbReference>
<dbReference type="InterPro" id="IPR039331">
    <property type="entry name" value="PAPs-like"/>
</dbReference>
<evidence type="ECO:0000256" key="1">
    <source>
        <dbReference type="ARBA" id="ARBA00022729"/>
    </source>
</evidence>
<reference evidence="5 6" key="1">
    <citation type="submission" date="2019-02" db="EMBL/GenBank/DDBJ databases">
        <title>Closed genome of Sporomusa termitida DSM 4440.</title>
        <authorList>
            <person name="Poehlein A."/>
            <person name="Daniel R."/>
        </authorList>
    </citation>
    <scope>NUCLEOTIDE SEQUENCE [LARGE SCALE GENOMIC DNA]</scope>
    <source>
        <strain evidence="5 6">DSM 4440</strain>
    </source>
</reference>
<dbReference type="Gene3D" id="2.60.40.380">
    <property type="entry name" value="Purple acid phosphatase-like, N-terminal"/>
    <property type="match status" value="1"/>
</dbReference>
<dbReference type="Pfam" id="PF16656">
    <property type="entry name" value="Pur_ac_phosph_N"/>
    <property type="match status" value="1"/>
</dbReference>
<dbReference type="InterPro" id="IPR008963">
    <property type="entry name" value="Purple_acid_Pase-like_N"/>
</dbReference>
<dbReference type="InterPro" id="IPR004843">
    <property type="entry name" value="Calcineurin-like_PHP"/>
</dbReference>
<accession>A0A517DR72</accession>
<feature type="signal peptide" evidence="2">
    <location>
        <begin position="1"/>
        <end position="28"/>
    </location>
</feature>
<dbReference type="InterPro" id="IPR029052">
    <property type="entry name" value="Metallo-depent_PP-like"/>
</dbReference>
<gene>
    <name evidence="5" type="ORF">SPTER_11740</name>
</gene>
<feature type="chain" id="PRO_5021758889" evidence="2">
    <location>
        <begin position="29"/>
        <end position="422"/>
    </location>
</feature>
<proteinExistence type="predicted"/>
<dbReference type="PANTHER" id="PTHR22953">
    <property type="entry name" value="ACID PHOSPHATASE RELATED"/>
    <property type="match status" value="1"/>
</dbReference>
<dbReference type="PANTHER" id="PTHR22953:SF153">
    <property type="entry name" value="PURPLE ACID PHOSPHATASE"/>
    <property type="match status" value="1"/>
</dbReference>
<evidence type="ECO:0000256" key="2">
    <source>
        <dbReference type="SAM" id="SignalP"/>
    </source>
</evidence>
<dbReference type="SUPFAM" id="SSF56300">
    <property type="entry name" value="Metallo-dependent phosphatases"/>
    <property type="match status" value="1"/>
</dbReference>
<evidence type="ECO:0000259" key="3">
    <source>
        <dbReference type="Pfam" id="PF00149"/>
    </source>
</evidence>
<dbReference type="GO" id="GO:0046872">
    <property type="term" value="F:metal ion binding"/>
    <property type="evidence" value="ECO:0007669"/>
    <property type="project" value="InterPro"/>
</dbReference>
<protein>
    <submittedName>
        <fullName evidence="5">Calcineurin-like phosphoeSPTERase</fullName>
    </submittedName>
</protein>
<name>A0A517DR72_9FIRM</name>
<dbReference type="AlphaFoldDB" id="A0A517DR72"/>
<dbReference type="OrthoDB" id="9809781at2"/>
<dbReference type="EMBL" id="CP036259">
    <property type="protein sequence ID" value="QDR79872.1"/>
    <property type="molecule type" value="Genomic_DNA"/>
</dbReference>
<evidence type="ECO:0000259" key="4">
    <source>
        <dbReference type="Pfam" id="PF16656"/>
    </source>
</evidence>
<feature type="domain" description="Calcineurin-like phosphoesterase" evidence="3">
    <location>
        <begin position="139"/>
        <end position="330"/>
    </location>
</feature>
<sequence>MFLKKSLPKLVFTTLLLAVLLVSGSSLARSNPTGPDCIALTWSGDPRTTQAITWQTPDPALDQVQYIIAGPGQGLPGAAKTATATKEYLPGQETAVHVFSACLTDLQPDTRYLYRLGNGTAWGDFHSFQTAADAVTRFTFLVFGDSQSDDLYTTWRQTLQLAYQAQPAAAFFTNVGDLVNTGTDFNEWQAWFAASQGVINRIPAMPLTGNHEMYTPRWKVNEPPALFTAQFQLPRNGPAGLTEQVYSFDYGNVHFVMLDSQEREEQLFNPDMLARQREWLDQDLARTDKPWKIVFLHRPPYHNDRIQAAFVPLFDKYQVDVVFSGHEHIYARTYPLYGGNRAPGPDRGTVYITAGRSGTKAHDRAAAGLWDEAFYNPLDQPNYLTVQVQDDTLTVKAWQQDGALIDQWQLAKAAPARLKMAQ</sequence>
<dbReference type="RefSeq" id="WP_144349459.1">
    <property type="nucleotide sequence ID" value="NZ_CP036259.1"/>
</dbReference>
<dbReference type="SUPFAM" id="SSF49363">
    <property type="entry name" value="Purple acid phosphatase, N-terminal domain"/>
    <property type="match status" value="1"/>
</dbReference>
<dbReference type="GO" id="GO:0003993">
    <property type="term" value="F:acid phosphatase activity"/>
    <property type="evidence" value="ECO:0007669"/>
    <property type="project" value="InterPro"/>
</dbReference>
<evidence type="ECO:0000313" key="5">
    <source>
        <dbReference type="EMBL" id="QDR79872.1"/>
    </source>
</evidence>
<dbReference type="InterPro" id="IPR015914">
    <property type="entry name" value="PAPs_N"/>
</dbReference>